<proteinExistence type="predicted"/>
<name>A0A6J4VV89_9DEIN</name>
<dbReference type="AlphaFoldDB" id="A0A6J4VV89"/>
<accession>A0A6J4VV89</accession>
<reference evidence="2" key="1">
    <citation type="submission" date="2020-02" db="EMBL/GenBank/DDBJ databases">
        <authorList>
            <person name="Meier V. D."/>
        </authorList>
    </citation>
    <scope>NUCLEOTIDE SEQUENCE</scope>
    <source>
        <strain evidence="2">AVDCRST_MAG86</strain>
    </source>
</reference>
<evidence type="ECO:0000313" key="2">
    <source>
        <dbReference type="EMBL" id="CAA9583911.1"/>
    </source>
</evidence>
<feature type="signal peptide" evidence="1">
    <location>
        <begin position="1"/>
        <end position="20"/>
    </location>
</feature>
<organism evidence="2">
    <name type="scientific">uncultured Truepera sp</name>
    <dbReference type="NCBI Taxonomy" id="543023"/>
    <lineage>
        <taxon>Bacteria</taxon>
        <taxon>Thermotogati</taxon>
        <taxon>Deinococcota</taxon>
        <taxon>Deinococci</taxon>
        <taxon>Trueperales</taxon>
        <taxon>Trueperaceae</taxon>
        <taxon>Truepera</taxon>
        <taxon>environmental samples</taxon>
    </lineage>
</organism>
<gene>
    <name evidence="2" type="ORF">AVDCRST_MAG86-3491</name>
</gene>
<protein>
    <recommendedName>
        <fullName evidence="3">Outer membrane protein beta-barrel domain-containing protein</fullName>
    </recommendedName>
</protein>
<sequence length="152" mass="15755">MKKAWLLSVLAVLGLGVAQAQESYFGVGASVLTNFTDGAAPLLNLQFGGPVADTLELRGTVDTLLFLSNLGADLLYAFDVSPEVEGYAGGGVDFAYIFIPGLAAGSAFALHGTAGLEYRTGAVGLYGEVQPYGLLSAPILALKARVGINFYF</sequence>
<dbReference type="EMBL" id="CADCWP010000296">
    <property type="protein sequence ID" value="CAA9583911.1"/>
    <property type="molecule type" value="Genomic_DNA"/>
</dbReference>
<evidence type="ECO:0008006" key="3">
    <source>
        <dbReference type="Google" id="ProtNLM"/>
    </source>
</evidence>
<feature type="chain" id="PRO_5027121171" description="Outer membrane protein beta-barrel domain-containing protein" evidence="1">
    <location>
        <begin position="21"/>
        <end position="152"/>
    </location>
</feature>
<evidence type="ECO:0000256" key="1">
    <source>
        <dbReference type="SAM" id="SignalP"/>
    </source>
</evidence>
<keyword evidence="1" id="KW-0732">Signal</keyword>